<name>A0A1G5SBK3_9PROT</name>
<organism evidence="1 2">
    <name type="scientific">Nitrosomonas mobilis</name>
    <dbReference type="NCBI Taxonomy" id="51642"/>
    <lineage>
        <taxon>Bacteria</taxon>
        <taxon>Pseudomonadati</taxon>
        <taxon>Pseudomonadota</taxon>
        <taxon>Betaproteobacteria</taxon>
        <taxon>Nitrosomonadales</taxon>
        <taxon>Nitrosomonadaceae</taxon>
        <taxon>Nitrosomonas</taxon>
    </lineage>
</organism>
<reference evidence="1 2" key="1">
    <citation type="submission" date="2016-10" db="EMBL/GenBank/DDBJ databases">
        <authorList>
            <person name="de Groot N.N."/>
        </authorList>
    </citation>
    <scope>NUCLEOTIDE SEQUENCE [LARGE SCALE GENOMIC DNA]</scope>
    <source>
        <strain evidence="1">1</strain>
    </source>
</reference>
<gene>
    <name evidence="1" type="ORF">NSMM_1080040</name>
</gene>
<evidence type="ECO:0000313" key="2">
    <source>
        <dbReference type="Proteomes" id="UP000198729"/>
    </source>
</evidence>
<dbReference type="Proteomes" id="UP000198729">
    <property type="component" value="Unassembled WGS sequence"/>
</dbReference>
<dbReference type="EMBL" id="FMWO01000011">
    <property type="protein sequence ID" value="SCZ84190.1"/>
    <property type="molecule type" value="Genomic_DNA"/>
</dbReference>
<protein>
    <submittedName>
        <fullName evidence="1">Uncharacterized protein</fullName>
    </submittedName>
</protein>
<proteinExistence type="predicted"/>
<evidence type="ECO:0000313" key="1">
    <source>
        <dbReference type="EMBL" id="SCZ84190.1"/>
    </source>
</evidence>
<dbReference type="STRING" id="51642.NSMM_1080040"/>
<dbReference type="AlphaFoldDB" id="A0A1G5SBK3"/>
<sequence length="227" mass="26051">MTAKGFNPLNQYKPIARSAGYNKLFQQRAQENAEVYLRKANGSISLNDFDSLRVIFDITAPSNGTINLIIYPYHSQILALFEETGLWPIFAEWKRLLINEISVARKRHSHINIKLYDFSGYSRYNCERIPSLGDRESATNWYWEAGHFKKALGDIVLARILNISTPLALTADGSMDGFLSQFGFELDESNLNDNEERIRQERSLCMRDYPELFTETRALVAAVRSKN</sequence>
<accession>A0A1G5SBK3</accession>
<keyword evidence="2" id="KW-1185">Reference proteome</keyword>